<feature type="domain" description="DUF7846" evidence="9">
    <location>
        <begin position="449"/>
        <end position="616"/>
    </location>
</feature>
<dbReference type="Pfam" id="PF25230">
    <property type="entry name" value="DUF7846"/>
    <property type="match status" value="1"/>
</dbReference>
<evidence type="ECO:0000256" key="4">
    <source>
        <dbReference type="ARBA" id="ARBA00022679"/>
    </source>
</evidence>
<feature type="transmembrane region" description="Helical" evidence="8">
    <location>
        <begin position="217"/>
        <end position="238"/>
    </location>
</feature>
<comment type="subcellular location">
    <subcellularLocation>
        <location evidence="1">Cell membrane</location>
        <topology evidence="1">Multi-pass membrane protein</topology>
    </subcellularLocation>
</comment>
<dbReference type="AlphaFoldDB" id="A0A830GHK7"/>
<evidence type="ECO:0000259" key="9">
    <source>
        <dbReference type="Pfam" id="PF25230"/>
    </source>
</evidence>
<dbReference type="GO" id="GO:0008610">
    <property type="term" value="P:lipid biosynthetic process"/>
    <property type="evidence" value="ECO:0007669"/>
    <property type="project" value="UniProtKB-ARBA"/>
</dbReference>
<dbReference type="RefSeq" id="WP_188994972.1">
    <property type="nucleotide sequence ID" value="NZ_BMOU01000001.1"/>
</dbReference>
<evidence type="ECO:0000313" key="10">
    <source>
        <dbReference type="EMBL" id="GGN88925.1"/>
    </source>
</evidence>
<sequence>MNRLRRPRVQAAVVALLGGALVFAVSHLVFPYHTSNHDEAVYLQQAAMLLEGRLFLQPPVDGVFRPWFFVESERGLYSKYTPVPAAMFAAGKLLGGYRVALGLVATGVLAGTYHTVREAFDQRTGVVASVLMLASPLFLVDASVFLSYVPTTFWNLGFAASYLHADRTGSRRTGALAGVCVGIAFFARPFTAVLFATPFILHALWSLRSLDRTVVERVGLTAVFGLGGVLLALGYNTLTTGDPLVFPYQAFAPNDGLGFGERSILGYSREFTPALSITANVELLWKFATQWVVAGPLGTLAAAIGVAVARRRGFDARQLALAGAFLTVPLGNLYFWGTVNMLGALSDPTDGLVRFLGPYYHVDLLVPTVAFGAVGVLWTADRVRTAVEGGVSEDRVRPALAALTLVCAAVGGGAAAVALGEPIQDNYTVTQQYEQAYDPFEERALSNSVVFLPTPYGDWLNHPFQPLRNDPGFDGDTVYAMQDRQFDVVESYPDRQYYRYGYRGEWIPYLGQPVEPTLQRVRHAEGESVTTRVDATVPDQALLTSIRLTNGEQNAYTTISGTEPLDLGLVTDGNSTRLRGTGVNGTVAVPTPERGTVTMIAFVDYGTGSGFKYRVVLPVDQHNGTVQALTPRLEVCWSERRCGGQAAYVPGSHRYGIEMNVTLEATA</sequence>
<evidence type="ECO:0000313" key="11">
    <source>
        <dbReference type="Proteomes" id="UP000605784"/>
    </source>
</evidence>
<reference evidence="10" key="2">
    <citation type="submission" date="2020-09" db="EMBL/GenBank/DDBJ databases">
        <authorList>
            <person name="Sun Q."/>
            <person name="Ohkuma M."/>
        </authorList>
    </citation>
    <scope>NUCLEOTIDE SEQUENCE</scope>
    <source>
        <strain evidence="10">JCM 17820</strain>
    </source>
</reference>
<feature type="transmembrane region" description="Helical" evidence="8">
    <location>
        <begin position="175"/>
        <end position="205"/>
    </location>
</feature>
<feature type="transmembrane region" description="Helical" evidence="8">
    <location>
        <begin position="95"/>
        <end position="113"/>
    </location>
</feature>
<feature type="transmembrane region" description="Helical" evidence="8">
    <location>
        <begin position="125"/>
        <end position="149"/>
    </location>
</feature>
<dbReference type="PANTHER" id="PTHR33908:SF11">
    <property type="entry name" value="MEMBRANE PROTEIN"/>
    <property type="match status" value="1"/>
</dbReference>
<evidence type="ECO:0000256" key="8">
    <source>
        <dbReference type="SAM" id="Phobius"/>
    </source>
</evidence>
<feature type="transmembrane region" description="Helical" evidence="8">
    <location>
        <begin position="359"/>
        <end position="378"/>
    </location>
</feature>
<dbReference type="Proteomes" id="UP000605784">
    <property type="component" value="Unassembled WGS sequence"/>
</dbReference>
<dbReference type="GO" id="GO:0005886">
    <property type="term" value="C:plasma membrane"/>
    <property type="evidence" value="ECO:0007669"/>
    <property type="project" value="UniProtKB-SubCell"/>
</dbReference>
<name>A0A830GHK7_9EURY</name>
<reference evidence="10" key="1">
    <citation type="journal article" date="2014" name="Int. J. Syst. Evol. Microbiol.">
        <title>Complete genome sequence of Corynebacterium casei LMG S-19264T (=DSM 44701T), isolated from a smear-ripened cheese.</title>
        <authorList>
            <consortium name="US DOE Joint Genome Institute (JGI-PGF)"/>
            <person name="Walter F."/>
            <person name="Albersmeier A."/>
            <person name="Kalinowski J."/>
            <person name="Ruckert C."/>
        </authorList>
    </citation>
    <scope>NUCLEOTIDE SEQUENCE</scope>
    <source>
        <strain evidence="10">JCM 17820</strain>
    </source>
</reference>
<keyword evidence="3" id="KW-0328">Glycosyltransferase</keyword>
<evidence type="ECO:0000256" key="5">
    <source>
        <dbReference type="ARBA" id="ARBA00022692"/>
    </source>
</evidence>
<keyword evidence="7 8" id="KW-0472">Membrane</keyword>
<keyword evidence="6 8" id="KW-1133">Transmembrane helix</keyword>
<proteinExistence type="predicted"/>
<protein>
    <recommendedName>
        <fullName evidence="9">DUF7846 domain-containing protein</fullName>
    </recommendedName>
</protein>
<feature type="transmembrane region" description="Helical" evidence="8">
    <location>
        <begin position="399"/>
        <end position="419"/>
    </location>
</feature>
<keyword evidence="4" id="KW-0808">Transferase</keyword>
<evidence type="ECO:0000256" key="7">
    <source>
        <dbReference type="ARBA" id="ARBA00023136"/>
    </source>
</evidence>
<organism evidence="10 11">
    <name type="scientific">Haloarcula pellucida</name>
    <dbReference type="NCBI Taxonomy" id="1427151"/>
    <lineage>
        <taxon>Archaea</taxon>
        <taxon>Methanobacteriati</taxon>
        <taxon>Methanobacteriota</taxon>
        <taxon>Stenosarchaea group</taxon>
        <taxon>Halobacteria</taxon>
        <taxon>Halobacteriales</taxon>
        <taxon>Haloarculaceae</taxon>
        <taxon>Haloarcula</taxon>
    </lineage>
</organism>
<gene>
    <name evidence="10" type="ORF">GCM10009030_09150</name>
</gene>
<feature type="transmembrane region" description="Helical" evidence="8">
    <location>
        <begin position="288"/>
        <end position="307"/>
    </location>
</feature>
<dbReference type="EMBL" id="BMOU01000001">
    <property type="protein sequence ID" value="GGN88925.1"/>
    <property type="molecule type" value="Genomic_DNA"/>
</dbReference>
<evidence type="ECO:0000256" key="2">
    <source>
        <dbReference type="ARBA" id="ARBA00022475"/>
    </source>
</evidence>
<accession>A0A830GHK7</accession>
<dbReference type="InterPro" id="IPR050297">
    <property type="entry name" value="LipidA_mod_glycosyltrf_83"/>
</dbReference>
<keyword evidence="2" id="KW-1003">Cell membrane</keyword>
<evidence type="ECO:0000256" key="3">
    <source>
        <dbReference type="ARBA" id="ARBA00022676"/>
    </source>
</evidence>
<feature type="transmembrane region" description="Helical" evidence="8">
    <location>
        <begin position="319"/>
        <end position="339"/>
    </location>
</feature>
<dbReference type="InterPro" id="IPR057168">
    <property type="entry name" value="DUF7846"/>
</dbReference>
<feature type="transmembrane region" description="Helical" evidence="8">
    <location>
        <begin position="12"/>
        <end position="30"/>
    </location>
</feature>
<evidence type="ECO:0000256" key="1">
    <source>
        <dbReference type="ARBA" id="ARBA00004651"/>
    </source>
</evidence>
<dbReference type="GO" id="GO:0016763">
    <property type="term" value="F:pentosyltransferase activity"/>
    <property type="evidence" value="ECO:0007669"/>
    <property type="project" value="TreeGrafter"/>
</dbReference>
<dbReference type="PANTHER" id="PTHR33908">
    <property type="entry name" value="MANNOSYLTRANSFERASE YKCB-RELATED"/>
    <property type="match status" value="1"/>
</dbReference>
<keyword evidence="11" id="KW-1185">Reference proteome</keyword>
<evidence type="ECO:0000256" key="6">
    <source>
        <dbReference type="ARBA" id="ARBA00022989"/>
    </source>
</evidence>
<keyword evidence="5 8" id="KW-0812">Transmembrane</keyword>
<comment type="caution">
    <text evidence="10">The sequence shown here is derived from an EMBL/GenBank/DDBJ whole genome shotgun (WGS) entry which is preliminary data.</text>
</comment>